<accession>A0AC58S6B7</accession>
<keyword evidence="1" id="KW-1185">Reference proteome</keyword>
<protein>
    <submittedName>
        <fullName evidence="2">Uncharacterized protein LOC142166034</fullName>
    </submittedName>
</protein>
<evidence type="ECO:0000313" key="2">
    <source>
        <dbReference type="RefSeq" id="XP_075080541.1"/>
    </source>
</evidence>
<organism evidence="1 2">
    <name type="scientific">Nicotiana tabacum</name>
    <name type="common">Common tobacco</name>
    <dbReference type="NCBI Taxonomy" id="4097"/>
    <lineage>
        <taxon>Eukaryota</taxon>
        <taxon>Viridiplantae</taxon>
        <taxon>Streptophyta</taxon>
        <taxon>Embryophyta</taxon>
        <taxon>Tracheophyta</taxon>
        <taxon>Spermatophyta</taxon>
        <taxon>Magnoliopsida</taxon>
        <taxon>eudicotyledons</taxon>
        <taxon>Gunneridae</taxon>
        <taxon>Pentapetalae</taxon>
        <taxon>asterids</taxon>
        <taxon>lamiids</taxon>
        <taxon>Solanales</taxon>
        <taxon>Solanaceae</taxon>
        <taxon>Nicotianoideae</taxon>
        <taxon>Nicotianeae</taxon>
        <taxon>Nicotiana</taxon>
    </lineage>
</organism>
<dbReference type="RefSeq" id="XP_075080541.1">
    <property type="nucleotide sequence ID" value="XM_075224440.1"/>
</dbReference>
<dbReference type="Proteomes" id="UP000790787">
    <property type="component" value="Chromosome 11"/>
</dbReference>
<name>A0AC58S6B7_TOBAC</name>
<reference evidence="2" key="2">
    <citation type="submission" date="2025-08" db="UniProtKB">
        <authorList>
            <consortium name="RefSeq"/>
        </authorList>
    </citation>
    <scope>IDENTIFICATION</scope>
    <source>
        <tissue evidence="2">Leaf</tissue>
    </source>
</reference>
<proteinExistence type="predicted"/>
<gene>
    <name evidence="2" type="primary">LOC142166034</name>
</gene>
<sequence>MCAPKATGRLNLINLVIWNKAAITKASWELANKKDKLWIKWIYSYYIKDQSFANMEAPKQASWMRKIFGARGELPKITWKDLMYQNQARPKAIFTMWLLMHERLLTTDRLKKWKVQVDETCCFCNQALETREHIFAECSYGINMWCRLMKWLQIQPIIFSWSEWQN</sequence>
<evidence type="ECO:0000313" key="1">
    <source>
        <dbReference type="Proteomes" id="UP000790787"/>
    </source>
</evidence>
<reference evidence="1" key="1">
    <citation type="journal article" date="2014" name="Nat. Commun.">
        <title>The tobacco genome sequence and its comparison with those of tomato and potato.</title>
        <authorList>
            <person name="Sierro N."/>
            <person name="Battey J.N."/>
            <person name="Ouadi S."/>
            <person name="Bakaher N."/>
            <person name="Bovet L."/>
            <person name="Willig A."/>
            <person name="Goepfert S."/>
            <person name="Peitsch M.C."/>
            <person name="Ivanov N.V."/>
        </authorList>
    </citation>
    <scope>NUCLEOTIDE SEQUENCE [LARGE SCALE GENOMIC DNA]</scope>
</reference>